<dbReference type="Pfam" id="PF08241">
    <property type="entry name" value="Methyltransf_11"/>
    <property type="match status" value="1"/>
</dbReference>
<dbReference type="InterPro" id="IPR013216">
    <property type="entry name" value="Methyltransf_11"/>
</dbReference>
<dbReference type="STRING" id="1230458.C484_02769"/>
<gene>
    <name evidence="2" type="ORF">C484_02769</name>
</gene>
<evidence type="ECO:0000259" key="1">
    <source>
        <dbReference type="Pfam" id="PF08241"/>
    </source>
</evidence>
<dbReference type="GO" id="GO:0008757">
    <property type="term" value="F:S-adenosylmethionine-dependent methyltransferase activity"/>
    <property type="evidence" value="ECO:0007669"/>
    <property type="project" value="InterPro"/>
</dbReference>
<accession>M0ABG3</accession>
<comment type="caution">
    <text evidence="2">The sequence shown here is derived from an EMBL/GenBank/DDBJ whole genome shotgun (WGS) entry which is preliminary data.</text>
</comment>
<keyword evidence="2" id="KW-0489">Methyltransferase</keyword>
<evidence type="ECO:0000313" key="2">
    <source>
        <dbReference type="EMBL" id="ELY95879.1"/>
    </source>
</evidence>
<reference evidence="2 3" key="1">
    <citation type="journal article" date="2014" name="PLoS Genet.">
        <title>Phylogenetically driven sequencing of extremely halophilic archaea reveals strategies for static and dynamic osmo-response.</title>
        <authorList>
            <person name="Becker E.A."/>
            <person name="Seitzer P.M."/>
            <person name="Tritt A."/>
            <person name="Larsen D."/>
            <person name="Krusor M."/>
            <person name="Yao A.I."/>
            <person name="Wu D."/>
            <person name="Madern D."/>
            <person name="Eisen J.A."/>
            <person name="Darling A.E."/>
            <person name="Facciotti M.T."/>
        </authorList>
    </citation>
    <scope>NUCLEOTIDE SEQUENCE [LARGE SCALE GENOMIC DNA]</scope>
    <source>
        <strain evidence="2 3">DSM 12281</strain>
    </source>
</reference>
<dbReference type="CDD" id="cd02440">
    <property type="entry name" value="AdoMet_MTases"/>
    <property type="match status" value="1"/>
</dbReference>
<dbReference type="PANTHER" id="PTHR43591">
    <property type="entry name" value="METHYLTRANSFERASE"/>
    <property type="match status" value="1"/>
</dbReference>
<dbReference type="InterPro" id="IPR029063">
    <property type="entry name" value="SAM-dependent_MTases_sf"/>
</dbReference>
<dbReference type="Gene3D" id="3.40.50.150">
    <property type="entry name" value="Vaccinia Virus protein VP39"/>
    <property type="match status" value="1"/>
</dbReference>
<dbReference type="Proteomes" id="UP000011648">
    <property type="component" value="Unassembled WGS sequence"/>
</dbReference>
<protein>
    <submittedName>
        <fullName evidence="2">Methyltransferase type 11</fullName>
    </submittedName>
</protein>
<dbReference type="PATRIC" id="fig|1230458.4.peg.548"/>
<dbReference type="RefSeq" id="WP_006824449.1">
    <property type="nucleotide sequence ID" value="NZ_AOIL01000012.1"/>
</dbReference>
<dbReference type="SUPFAM" id="SSF53335">
    <property type="entry name" value="S-adenosyl-L-methionine-dependent methyltransferases"/>
    <property type="match status" value="1"/>
</dbReference>
<dbReference type="AlphaFoldDB" id="M0ABG3"/>
<dbReference type="GO" id="GO:0032259">
    <property type="term" value="P:methylation"/>
    <property type="evidence" value="ECO:0007669"/>
    <property type="project" value="UniProtKB-KW"/>
</dbReference>
<dbReference type="OrthoDB" id="57427at2157"/>
<keyword evidence="2" id="KW-0808">Transferase</keyword>
<dbReference type="PANTHER" id="PTHR43591:SF24">
    <property type="entry name" value="2-METHOXY-6-POLYPRENYL-1,4-BENZOQUINOL METHYLASE, MITOCHONDRIAL"/>
    <property type="match status" value="1"/>
</dbReference>
<sequence>MPDSNPSAEDIKAHVQTYWNDRAETYDDDSHHAIHDTEQREAWLSVLRTWTGDPPQQILDLGCGTGVISLLLAELGHDVTGVDVSTEMLERARGKARQAEVSPEFYAGDAEDLDEPENEFDLVTGRHLIWTLPTPASAIREWQRVVRPGGRIALIEGHWDFPEPFEGYEAIHDDLPLYDGRPPAELAAFLTEHGLEAVEYDPLMDSALWGNEPNYDQYIAVGTVPR</sequence>
<feature type="domain" description="Methyltransferase type 11" evidence="1">
    <location>
        <begin position="59"/>
        <end position="153"/>
    </location>
</feature>
<proteinExistence type="predicted"/>
<organism evidence="2 3">
    <name type="scientific">Natrialba taiwanensis DSM 12281</name>
    <dbReference type="NCBI Taxonomy" id="1230458"/>
    <lineage>
        <taxon>Archaea</taxon>
        <taxon>Methanobacteriati</taxon>
        <taxon>Methanobacteriota</taxon>
        <taxon>Stenosarchaea group</taxon>
        <taxon>Halobacteria</taxon>
        <taxon>Halobacteriales</taxon>
        <taxon>Natrialbaceae</taxon>
        <taxon>Natrialba</taxon>
    </lineage>
</organism>
<keyword evidence="3" id="KW-1185">Reference proteome</keyword>
<evidence type="ECO:0000313" key="3">
    <source>
        <dbReference type="Proteomes" id="UP000011648"/>
    </source>
</evidence>
<dbReference type="EMBL" id="AOIL01000012">
    <property type="protein sequence ID" value="ELY95879.1"/>
    <property type="molecule type" value="Genomic_DNA"/>
</dbReference>
<name>M0ABG3_9EURY</name>